<accession>X6M7H6</accession>
<evidence type="ECO:0000313" key="3">
    <source>
        <dbReference type="Proteomes" id="UP000023152"/>
    </source>
</evidence>
<dbReference type="InterPro" id="IPR019347">
    <property type="entry name" value="Axonemal_dynein_light_chain"/>
</dbReference>
<dbReference type="OrthoDB" id="273640at2759"/>
<keyword evidence="1" id="KW-0175">Coiled coil</keyword>
<dbReference type="PANTHER" id="PTHR13183">
    <property type="entry name" value="AXONEMAL INNER ARM DYNEIN LIGHT CHAIN 28"/>
    <property type="match status" value="1"/>
</dbReference>
<dbReference type="GO" id="GO:0045504">
    <property type="term" value="F:dynein heavy chain binding"/>
    <property type="evidence" value="ECO:0007669"/>
    <property type="project" value="TreeGrafter"/>
</dbReference>
<dbReference type="Proteomes" id="UP000023152">
    <property type="component" value="Unassembled WGS sequence"/>
</dbReference>
<dbReference type="Pfam" id="PF10211">
    <property type="entry name" value="Ax_dynein_light"/>
    <property type="match status" value="1"/>
</dbReference>
<dbReference type="EMBL" id="ASPP01023975">
    <property type="protein sequence ID" value="ETO09616.1"/>
    <property type="molecule type" value="Genomic_DNA"/>
</dbReference>
<evidence type="ECO:0000313" key="2">
    <source>
        <dbReference type="EMBL" id="ETO09616.1"/>
    </source>
</evidence>
<evidence type="ECO:0000256" key="1">
    <source>
        <dbReference type="ARBA" id="ARBA00023054"/>
    </source>
</evidence>
<dbReference type="PANTHER" id="PTHR13183:SF2">
    <property type="entry name" value="ARM LIGHT CHAIN, AXONEMAL, PUTATIVE-RELATED"/>
    <property type="match status" value="1"/>
</dbReference>
<comment type="caution">
    <text evidence="2">The sequence shown here is derived from an EMBL/GenBank/DDBJ whole genome shotgun (WGS) entry which is preliminary data.</text>
</comment>
<keyword evidence="3" id="KW-1185">Reference proteome</keyword>
<sequence>MSQEEEFSNNVTLVCYSEDLVNQNGELLTQPTTSAEAFGTNNDNNVNKEENQLQQILNSILPLLPIEGKEYCFRQVEFLFVSSAVPTRKDVTRLQQDWNEMLQLRQARETGICAIRRKTIKTKHVAKREQLNNQALDELIRQLTIIMPEQGLLAVRIKNEANMTVDSYQTLYHSSIAYGMRKCINTEDETSICQNKVMQARQKKQTLVKQIETLQTKSTDQQRHFNELKRIDTKYQNDDIEYLKQQKQALESFLTEFTK</sequence>
<name>X6M7H6_RETFI</name>
<proteinExistence type="predicted"/>
<protein>
    <submittedName>
        <fullName evidence="2">Uncharacterized protein</fullName>
    </submittedName>
</protein>
<dbReference type="AlphaFoldDB" id="X6M7H6"/>
<dbReference type="GO" id="GO:0005930">
    <property type="term" value="C:axoneme"/>
    <property type="evidence" value="ECO:0007669"/>
    <property type="project" value="TreeGrafter"/>
</dbReference>
<reference evidence="2 3" key="1">
    <citation type="journal article" date="2013" name="Curr. Biol.">
        <title>The Genome of the Foraminiferan Reticulomyxa filosa.</title>
        <authorList>
            <person name="Glockner G."/>
            <person name="Hulsmann N."/>
            <person name="Schleicher M."/>
            <person name="Noegel A.A."/>
            <person name="Eichinger L."/>
            <person name="Gallinger C."/>
            <person name="Pawlowski J."/>
            <person name="Sierra R."/>
            <person name="Euteneuer U."/>
            <person name="Pillet L."/>
            <person name="Moustafa A."/>
            <person name="Platzer M."/>
            <person name="Groth M."/>
            <person name="Szafranski K."/>
            <person name="Schliwa M."/>
        </authorList>
    </citation>
    <scope>NUCLEOTIDE SEQUENCE [LARGE SCALE GENOMIC DNA]</scope>
</reference>
<gene>
    <name evidence="2" type="ORF">RFI_27756</name>
</gene>
<organism evidence="2 3">
    <name type="scientific">Reticulomyxa filosa</name>
    <dbReference type="NCBI Taxonomy" id="46433"/>
    <lineage>
        <taxon>Eukaryota</taxon>
        <taxon>Sar</taxon>
        <taxon>Rhizaria</taxon>
        <taxon>Retaria</taxon>
        <taxon>Foraminifera</taxon>
        <taxon>Monothalamids</taxon>
        <taxon>Reticulomyxidae</taxon>
        <taxon>Reticulomyxa</taxon>
    </lineage>
</organism>